<evidence type="ECO:0000256" key="1">
    <source>
        <dbReference type="SAM" id="Phobius"/>
    </source>
</evidence>
<protein>
    <submittedName>
        <fullName evidence="2">Uncharacterized protein</fullName>
    </submittedName>
</protein>
<dbReference type="EMBL" id="JAGTJR010000001">
    <property type="protein sequence ID" value="KAH7064563.1"/>
    <property type="molecule type" value="Genomic_DNA"/>
</dbReference>
<feature type="transmembrane region" description="Helical" evidence="1">
    <location>
        <begin position="90"/>
        <end position="107"/>
    </location>
</feature>
<keyword evidence="3" id="KW-1185">Reference proteome</keyword>
<proteinExistence type="predicted"/>
<organism evidence="2 3">
    <name type="scientific">Macrophomina phaseolina</name>
    <dbReference type="NCBI Taxonomy" id="35725"/>
    <lineage>
        <taxon>Eukaryota</taxon>
        <taxon>Fungi</taxon>
        <taxon>Dikarya</taxon>
        <taxon>Ascomycota</taxon>
        <taxon>Pezizomycotina</taxon>
        <taxon>Dothideomycetes</taxon>
        <taxon>Dothideomycetes incertae sedis</taxon>
        <taxon>Botryosphaeriales</taxon>
        <taxon>Botryosphaeriaceae</taxon>
        <taxon>Macrophomina</taxon>
    </lineage>
</organism>
<gene>
    <name evidence="2" type="ORF">B0J12DRAFT_2138</name>
</gene>
<sequence length="188" mass="22042">MYFCSKHCQLFMHLTTPGAIFDFCSKSCLQILAESILLVCSVASTSFSTFAEHVNLMRFALLLRGQRPRLRLCCRILWVVPRGVRTICTWWRWNVFWATTFLLVLLMDQRRRRMPFICKWQWANERCLPHTFVGLREFRGDMSMRILQGCGEQWEASLAGWAGLGHLPGRWKCLTSGDLSMRQFTRPQ</sequence>
<comment type="caution">
    <text evidence="2">The sequence shown here is derived from an EMBL/GenBank/DDBJ whole genome shotgun (WGS) entry which is preliminary data.</text>
</comment>
<keyword evidence="1" id="KW-1133">Transmembrane helix</keyword>
<evidence type="ECO:0000313" key="3">
    <source>
        <dbReference type="Proteomes" id="UP000774617"/>
    </source>
</evidence>
<keyword evidence="1" id="KW-0812">Transmembrane</keyword>
<evidence type="ECO:0000313" key="2">
    <source>
        <dbReference type="EMBL" id="KAH7064563.1"/>
    </source>
</evidence>
<accession>A0ABQ8GTH3</accession>
<keyword evidence="1" id="KW-0472">Membrane</keyword>
<dbReference type="Proteomes" id="UP000774617">
    <property type="component" value="Unassembled WGS sequence"/>
</dbReference>
<name>A0ABQ8GTH3_9PEZI</name>
<reference evidence="2 3" key="1">
    <citation type="journal article" date="2021" name="Nat. Commun.">
        <title>Genetic determinants of endophytism in the Arabidopsis root mycobiome.</title>
        <authorList>
            <person name="Mesny F."/>
            <person name="Miyauchi S."/>
            <person name="Thiergart T."/>
            <person name="Pickel B."/>
            <person name="Atanasova L."/>
            <person name="Karlsson M."/>
            <person name="Huettel B."/>
            <person name="Barry K.W."/>
            <person name="Haridas S."/>
            <person name="Chen C."/>
            <person name="Bauer D."/>
            <person name="Andreopoulos W."/>
            <person name="Pangilinan J."/>
            <person name="LaButti K."/>
            <person name="Riley R."/>
            <person name="Lipzen A."/>
            <person name="Clum A."/>
            <person name="Drula E."/>
            <person name="Henrissat B."/>
            <person name="Kohler A."/>
            <person name="Grigoriev I.V."/>
            <person name="Martin F.M."/>
            <person name="Hacquard S."/>
        </authorList>
    </citation>
    <scope>NUCLEOTIDE SEQUENCE [LARGE SCALE GENOMIC DNA]</scope>
    <source>
        <strain evidence="2 3">MPI-SDFR-AT-0080</strain>
    </source>
</reference>